<dbReference type="Pfam" id="PF02518">
    <property type="entry name" value="HATPase_c"/>
    <property type="match status" value="1"/>
</dbReference>
<dbReference type="Gene3D" id="3.30.565.10">
    <property type="entry name" value="Histidine kinase-like ATPase, C-terminal domain"/>
    <property type="match status" value="1"/>
</dbReference>
<dbReference type="InterPro" id="IPR005467">
    <property type="entry name" value="His_kinase_dom"/>
</dbReference>
<keyword evidence="6" id="KW-0418">Kinase</keyword>
<feature type="transmembrane region" description="Helical" evidence="9">
    <location>
        <begin position="164"/>
        <end position="184"/>
    </location>
</feature>
<keyword evidence="3" id="KW-0597">Phosphoprotein</keyword>
<protein>
    <recommendedName>
        <fullName evidence="2">histidine kinase</fullName>
        <ecNumber evidence="2">2.7.13.3</ecNumber>
    </recommendedName>
</protein>
<evidence type="ECO:0000256" key="1">
    <source>
        <dbReference type="ARBA" id="ARBA00000085"/>
    </source>
</evidence>
<keyword evidence="9" id="KW-0472">Membrane</keyword>
<evidence type="ECO:0000256" key="6">
    <source>
        <dbReference type="ARBA" id="ARBA00022777"/>
    </source>
</evidence>
<dbReference type="OrthoDB" id="9815750at2"/>
<keyword evidence="5" id="KW-0547">Nucleotide-binding</keyword>
<dbReference type="InterPro" id="IPR003594">
    <property type="entry name" value="HATPase_dom"/>
</dbReference>
<dbReference type="InterPro" id="IPR036890">
    <property type="entry name" value="HATPase_C_sf"/>
</dbReference>
<dbReference type="AlphaFoldDB" id="A0A4P7VL65"/>
<evidence type="ECO:0000256" key="7">
    <source>
        <dbReference type="ARBA" id="ARBA00022840"/>
    </source>
</evidence>
<dbReference type="EMBL" id="CP039393">
    <property type="protein sequence ID" value="QCD34531.1"/>
    <property type="molecule type" value="Genomic_DNA"/>
</dbReference>
<evidence type="ECO:0000256" key="3">
    <source>
        <dbReference type="ARBA" id="ARBA00022553"/>
    </source>
</evidence>
<evidence type="ECO:0000256" key="5">
    <source>
        <dbReference type="ARBA" id="ARBA00022741"/>
    </source>
</evidence>
<feature type="transmembrane region" description="Helical" evidence="9">
    <location>
        <begin position="12"/>
        <end position="29"/>
    </location>
</feature>
<proteinExistence type="predicted"/>
<keyword evidence="7 11" id="KW-0067">ATP-binding</keyword>
<dbReference type="PRINTS" id="PR00344">
    <property type="entry name" value="BCTRLSENSOR"/>
</dbReference>
<evidence type="ECO:0000256" key="4">
    <source>
        <dbReference type="ARBA" id="ARBA00022679"/>
    </source>
</evidence>
<dbReference type="CDD" id="cd00075">
    <property type="entry name" value="HATPase"/>
    <property type="match status" value="1"/>
</dbReference>
<gene>
    <name evidence="11" type="ORF">E7746_00850</name>
</gene>
<dbReference type="InterPro" id="IPR003661">
    <property type="entry name" value="HisK_dim/P_dom"/>
</dbReference>
<dbReference type="PANTHER" id="PTHR43065:SF10">
    <property type="entry name" value="PEROXIDE STRESS-ACTIVATED HISTIDINE KINASE MAK3"/>
    <property type="match status" value="1"/>
</dbReference>
<keyword evidence="4" id="KW-0808">Transferase</keyword>
<dbReference type="KEGG" id="mgod:E7746_00850"/>
<evidence type="ECO:0000313" key="12">
    <source>
        <dbReference type="Proteomes" id="UP000297031"/>
    </source>
</evidence>
<evidence type="ECO:0000259" key="10">
    <source>
        <dbReference type="PROSITE" id="PS50109"/>
    </source>
</evidence>
<dbReference type="PANTHER" id="PTHR43065">
    <property type="entry name" value="SENSOR HISTIDINE KINASE"/>
    <property type="match status" value="1"/>
</dbReference>
<evidence type="ECO:0000256" key="2">
    <source>
        <dbReference type="ARBA" id="ARBA00012438"/>
    </source>
</evidence>
<reference evidence="11 12" key="1">
    <citation type="submission" date="2019-02" db="EMBL/GenBank/DDBJ databases">
        <title>Isolation and identification of novel species under the genus Muribaculum.</title>
        <authorList>
            <person name="Miyake S."/>
            <person name="Ding Y."/>
            <person name="Low A."/>
            <person name="Soh M."/>
            <person name="Seedorf H."/>
        </authorList>
    </citation>
    <scope>NUCLEOTIDE SEQUENCE [LARGE SCALE GENOMIC DNA]</scope>
    <source>
        <strain evidence="11 12">TLL-A4</strain>
    </source>
</reference>
<name>A0A4P7VL65_9BACT</name>
<dbReference type="Proteomes" id="UP000297031">
    <property type="component" value="Chromosome"/>
</dbReference>
<keyword evidence="8" id="KW-0902">Two-component regulatory system</keyword>
<evidence type="ECO:0000256" key="9">
    <source>
        <dbReference type="SAM" id="Phobius"/>
    </source>
</evidence>
<dbReference type="PROSITE" id="PS50109">
    <property type="entry name" value="HIS_KIN"/>
    <property type="match status" value="1"/>
</dbReference>
<dbReference type="SMART" id="SM00387">
    <property type="entry name" value="HATPase_c"/>
    <property type="match status" value="1"/>
</dbReference>
<dbReference type="SUPFAM" id="SSF55874">
    <property type="entry name" value="ATPase domain of HSP90 chaperone/DNA topoisomerase II/histidine kinase"/>
    <property type="match status" value="1"/>
</dbReference>
<keyword evidence="9" id="KW-0812">Transmembrane</keyword>
<keyword evidence="12" id="KW-1185">Reference proteome</keyword>
<dbReference type="EC" id="2.7.13.3" evidence="2"/>
<evidence type="ECO:0000256" key="8">
    <source>
        <dbReference type="ARBA" id="ARBA00023012"/>
    </source>
</evidence>
<evidence type="ECO:0000313" key="11">
    <source>
        <dbReference type="EMBL" id="QCD34531.1"/>
    </source>
</evidence>
<dbReference type="CDD" id="cd00082">
    <property type="entry name" value="HisKA"/>
    <property type="match status" value="1"/>
</dbReference>
<keyword evidence="9" id="KW-1133">Transmembrane helix</keyword>
<dbReference type="RefSeq" id="WP_136409540.1">
    <property type="nucleotide sequence ID" value="NZ_CP039393.1"/>
</dbReference>
<organism evidence="11 12">
    <name type="scientific">Muribaculum gordoncarteri</name>
    <dbReference type="NCBI Taxonomy" id="2530390"/>
    <lineage>
        <taxon>Bacteria</taxon>
        <taxon>Pseudomonadati</taxon>
        <taxon>Bacteroidota</taxon>
        <taxon>Bacteroidia</taxon>
        <taxon>Bacteroidales</taxon>
        <taxon>Muribaculaceae</taxon>
        <taxon>Muribaculum</taxon>
    </lineage>
</organism>
<accession>A0A4P7VL65</accession>
<feature type="domain" description="Histidine kinase" evidence="10">
    <location>
        <begin position="202"/>
        <end position="404"/>
    </location>
</feature>
<sequence>MADIYDKRRYGTMAFLAVAIALVAIFLYISNRIVRELAAQERERMEIWADATKAIVAPETDNSDIALPGSADIDFLLRIIEGNRNIPVLLTDSDDNILLYRNFNLPEPVDTLQPYSISERNSKYLNDKLASMKKTNNIIHITISPDNEQMLYYEDSRLLRMLNYFPYIMLVVMLLFITVVYYAVTSTKKAEQNRVWVGLSKETAHQLGTPISSLMAWIELLKSRDIDPTVTEEMDKDVNRLSTIASRFGKIGSRPAMTPVDVNTAVSNATRYMAARISSRIALKVNLCQHPLIVSMSAPLLEWVMENLIKNAVDAMKADGVITVTTSRTPRYALISVSDTGKGIPHNHFKKIFNPGYTTKKRGWGLGLTLAKRIVEQYHHGHIYVASSDPGKGTTFNIELPVSHPGDALL</sequence>
<dbReference type="GO" id="GO:0000155">
    <property type="term" value="F:phosphorelay sensor kinase activity"/>
    <property type="evidence" value="ECO:0007669"/>
    <property type="project" value="InterPro"/>
</dbReference>
<comment type="catalytic activity">
    <reaction evidence="1">
        <text>ATP + protein L-histidine = ADP + protein N-phospho-L-histidine.</text>
        <dbReference type="EC" id="2.7.13.3"/>
    </reaction>
</comment>
<dbReference type="GO" id="GO:0005524">
    <property type="term" value="F:ATP binding"/>
    <property type="evidence" value="ECO:0007669"/>
    <property type="project" value="UniProtKB-KW"/>
</dbReference>
<dbReference type="InterPro" id="IPR004358">
    <property type="entry name" value="Sig_transdc_His_kin-like_C"/>
</dbReference>